<accession>A0ACB8Q9K1</accession>
<comment type="caution">
    <text evidence="1">The sequence shown here is derived from an EMBL/GenBank/DDBJ whole genome shotgun (WGS) entry which is preliminary data.</text>
</comment>
<gene>
    <name evidence="1" type="ORF">K488DRAFT_80693</name>
</gene>
<protein>
    <submittedName>
        <fullName evidence="1">Uncharacterized protein</fullName>
    </submittedName>
</protein>
<evidence type="ECO:0000313" key="1">
    <source>
        <dbReference type="EMBL" id="KAI0028407.1"/>
    </source>
</evidence>
<dbReference type="EMBL" id="MU273756">
    <property type="protein sequence ID" value="KAI0028407.1"/>
    <property type="molecule type" value="Genomic_DNA"/>
</dbReference>
<sequence>MASFASILLVLLSLFAALALAVRVTNATVLGLDPQTVNHLNGESYQQDALITYQSASHFMRFWCCWQYATFWVVDTTNASIRHATLARRQLLSRASLDWEMVTFTDYNQTEDDGHDTISIGISAGDGTIHMSFDHHDNRLKYRVSEYGIASHPAEITWNSSLFGEILDHLPGTEHLNATEVFGSVTYPRFLSTPSILSPAADLIFELRIGRSGLGDDWLYEYTPWKGWSLIGKYLLGVNNNAYINGLDFDNEGNMATTWTYRDFVNDSGQDVAVQTGPNGPENNHDLDFALSPNFGRTWLNTWGQPIANIPDGIPISPNSAGITIFSIPKYGGILNQESQVIDAQGRIHVLNRENTTGTEQWYHYWRSTRSYWTRTAFPLNLPSVNNITGTPTAIGKRGKLAAVGSTLFAILPSNAPNSTALSILASTAEGHFRDWEVFWEVASGCGWEPLFDRYRLNHGDGVLSLFMINGTDVVVMDLDLELS</sequence>
<keyword evidence="2" id="KW-1185">Reference proteome</keyword>
<dbReference type="Proteomes" id="UP000814128">
    <property type="component" value="Unassembled WGS sequence"/>
</dbReference>
<reference evidence="1" key="1">
    <citation type="submission" date="2021-02" db="EMBL/GenBank/DDBJ databases">
        <authorList>
            <consortium name="DOE Joint Genome Institute"/>
            <person name="Ahrendt S."/>
            <person name="Looney B.P."/>
            <person name="Miyauchi S."/>
            <person name="Morin E."/>
            <person name="Drula E."/>
            <person name="Courty P.E."/>
            <person name="Chicoki N."/>
            <person name="Fauchery L."/>
            <person name="Kohler A."/>
            <person name="Kuo A."/>
            <person name="Labutti K."/>
            <person name="Pangilinan J."/>
            <person name="Lipzen A."/>
            <person name="Riley R."/>
            <person name="Andreopoulos W."/>
            <person name="He G."/>
            <person name="Johnson J."/>
            <person name="Barry K.W."/>
            <person name="Grigoriev I.V."/>
            <person name="Nagy L."/>
            <person name="Hibbett D."/>
            <person name="Henrissat B."/>
            <person name="Matheny P.B."/>
            <person name="Labbe J."/>
            <person name="Martin F."/>
        </authorList>
    </citation>
    <scope>NUCLEOTIDE SEQUENCE</scope>
    <source>
        <strain evidence="1">EC-137</strain>
    </source>
</reference>
<reference evidence="1" key="2">
    <citation type="journal article" date="2022" name="New Phytol.">
        <title>Evolutionary transition to the ectomycorrhizal habit in the genomes of a hyperdiverse lineage of mushroom-forming fungi.</title>
        <authorList>
            <person name="Looney B."/>
            <person name="Miyauchi S."/>
            <person name="Morin E."/>
            <person name="Drula E."/>
            <person name="Courty P.E."/>
            <person name="Kohler A."/>
            <person name="Kuo A."/>
            <person name="LaButti K."/>
            <person name="Pangilinan J."/>
            <person name="Lipzen A."/>
            <person name="Riley R."/>
            <person name="Andreopoulos W."/>
            <person name="He G."/>
            <person name="Johnson J."/>
            <person name="Nolan M."/>
            <person name="Tritt A."/>
            <person name="Barry K.W."/>
            <person name="Grigoriev I.V."/>
            <person name="Nagy L.G."/>
            <person name="Hibbett D."/>
            <person name="Henrissat B."/>
            <person name="Matheny P.B."/>
            <person name="Labbe J."/>
            <person name="Martin F.M."/>
        </authorList>
    </citation>
    <scope>NUCLEOTIDE SEQUENCE</scope>
    <source>
        <strain evidence="1">EC-137</strain>
    </source>
</reference>
<organism evidence="1 2">
    <name type="scientific">Vararia minispora EC-137</name>
    <dbReference type="NCBI Taxonomy" id="1314806"/>
    <lineage>
        <taxon>Eukaryota</taxon>
        <taxon>Fungi</taxon>
        <taxon>Dikarya</taxon>
        <taxon>Basidiomycota</taxon>
        <taxon>Agaricomycotina</taxon>
        <taxon>Agaricomycetes</taxon>
        <taxon>Russulales</taxon>
        <taxon>Lachnocladiaceae</taxon>
        <taxon>Vararia</taxon>
    </lineage>
</organism>
<name>A0ACB8Q9K1_9AGAM</name>
<evidence type="ECO:0000313" key="2">
    <source>
        <dbReference type="Proteomes" id="UP000814128"/>
    </source>
</evidence>
<proteinExistence type="predicted"/>